<evidence type="ECO:0000313" key="1">
    <source>
        <dbReference type="EMBL" id="KAK2941637.1"/>
    </source>
</evidence>
<sequence length="289" mass="31648">MPYIDDIVRFVVYCGLIGQVPFELNTIPMLDEDKSIEIQMNQASQEIFALFSTLPIPDHSHHSVVFEPLPPSLNPPNMSSLPKTPKCRPLLLPAPPDHNSVKISLSPATSSFFTDFHSTLDPSLLSSFQTSLSSILFTTLGVGGILRILQQRNTAGSLTTLSNEPTFPICLPPPISTLLNASHELHHPKQKITVAGRALTKHGVRCSWWGLPSKGGEAVKNQVADDVLLGILNEAVWHNSHSIVHEVSLFEVRCTDGYGARWTADGSQFRGFLEPAAVDGHESGWIHQP</sequence>
<organism evidence="1 2">
    <name type="scientific">Blattamonas nauphoetae</name>
    <dbReference type="NCBI Taxonomy" id="2049346"/>
    <lineage>
        <taxon>Eukaryota</taxon>
        <taxon>Metamonada</taxon>
        <taxon>Preaxostyla</taxon>
        <taxon>Oxymonadida</taxon>
        <taxon>Blattamonas</taxon>
    </lineage>
</organism>
<evidence type="ECO:0000313" key="2">
    <source>
        <dbReference type="Proteomes" id="UP001281761"/>
    </source>
</evidence>
<dbReference type="PANTHER" id="PTHR34204">
    <property type="entry name" value="RNA-BINDING ASCH DOMAIN PROTEIN"/>
    <property type="match status" value="1"/>
</dbReference>
<dbReference type="PANTHER" id="PTHR34204:SF2">
    <property type="entry name" value="RNA-BINDING ASCH DOMAIN PROTEIN"/>
    <property type="match status" value="1"/>
</dbReference>
<accession>A0ABQ9WSB2</accession>
<proteinExistence type="predicted"/>
<protein>
    <submittedName>
        <fullName evidence="1">RNA-binding ASCH domain protein</fullName>
    </submittedName>
</protein>
<gene>
    <name evidence="1" type="ORF">BLNAU_23444</name>
</gene>
<dbReference type="Proteomes" id="UP001281761">
    <property type="component" value="Unassembled WGS sequence"/>
</dbReference>
<dbReference type="EMBL" id="JARBJD010000480">
    <property type="protein sequence ID" value="KAK2941637.1"/>
    <property type="molecule type" value="Genomic_DNA"/>
</dbReference>
<keyword evidence="2" id="KW-1185">Reference proteome</keyword>
<reference evidence="1 2" key="1">
    <citation type="journal article" date="2022" name="bioRxiv">
        <title>Genomics of Preaxostyla Flagellates Illuminates Evolutionary Transitions and the Path Towards Mitochondrial Loss.</title>
        <authorList>
            <person name="Novak L.V.F."/>
            <person name="Treitli S.C."/>
            <person name="Pyrih J."/>
            <person name="Halakuc P."/>
            <person name="Pipaliya S.V."/>
            <person name="Vacek V."/>
            <person name="Brzon O."/>
            <person name="Soukal P."/>
            <person name="Eme L."/>
            <person name="Dacks J.B."/>
            <person name="Karnkowska A."/>
            <person name="Elias M."/>
            <person name="Hampl V."/>
        </authorList>
    </citation>
    <scope>NUCLEOTIDE SEQUENCE [LARGE SCALE GENOMIC DNA]</scope>
    <source>
        <strain evidence="1">NAU3</strain>
        <tissue evidence="1">Gut</tissue>
    </source>
</reference>
<name>A0ABQ9WSB2_9EUKA</name>
<comment type="caution">
    <text evidence="1">The sequence shown here is derived from an EMBL/GenBank/DDBJ whole genome shotgun (WGS) entry which is preliminary data.</text>
</comment>